<organism evidence="3 4">
    <name type="scientific">Brassica cretica</name>
    <name type="common">Mustard</name>
    <dbReference type="NCBI Taxonomy" id="69181"/>
    <lineage>
        <taxon>Eukaryota</taxon>
        <taxon>Viridiplantae</taxon>
        <taxon>Streptophyta</taxon>
        <taxon>Embryophyta</taxon>
        <taxon>Tracheophyta</taxon>
        <taxon>Spermatophyta</taxon>
        <taxon>Magnoliopsida</taxon>
        <taxon>eudicotyledons</taxon>
        <taxon>Gunneridae</taxon>
        <taxon>Pentapetalae</taxon>
        <taxon>rosids</taxon>
        <taxon>malvids</taxon>
        <taxon>Brassicales</taxon>
        <taxon>Brassicaceae</taxon>
        <taxon>Brassiceae</taxon>
        <taxon>Brassica</taxon>
    </lineage>
</organism>
<evidence type="ECO:0000313" key="4">
    <source>
        <dbReference type="Proteomes" id="UP000266723"/>
    </source>
</evidence>
<dbReference type="Proteomes" id="UP000266723">
    <property type="component" value="Unassembled WGS sequence"/>
</dbReference>
<dbReference type="InterPro" id="IPR013955">
    <property type="entry name" value="Rep_factor-A_C"/>
</dbReference>
<protein>
    <recommendedName>
        <fullName evidence="2">Replication factor A C-terminal domain-containing protein</fullName>
    </recommendedName>
</protein>
<feature type="domain" description="Replication factor A C-terminal" evidence="2">
    <location>
        <begin position="494"/>
        <end position="580"/>
    </location>
</feature>
<dbReference type="EMBL" id="QGKV02000832">
    <property type="protein sequence ID" value="KAF3552449.1"/>
    <property type="molecule type" value="Genomic_DNA"/>
</dbReference>
<keyword evidence="4" id="KW-1185">Reference proteome</keyword>
<reference evidence="3 4" key="1">
    <citation type="journal article" date="2020" name="BMC Genomics">
        <title>Intraspecific diversification of the crop wild relative Brassica cretica Lam. using demographic model selection.</title>
        <authorList>
            <person name="Kioukis A."/>
            <person name="Michalopoulou V.A."/>
            <person name="Briers L."/>
            <person name="Pirintsos S."/>
            <person name="Studholme D.J."/>
            <person name="Pavlidis P."/>
            <person name="Sarris P.F."/>
        </authorList>
    </citation>
    <scope>NUCLEOTIDE SEQUENCE [LARGE SCALE GENOMIC DNA]</scope>
    <source>
        <strain evidence="4">cv. PFS-1207/04</strain>
    </source>
</reference>
<dbReference type="SUPFAM" id="SSF50249">
    <property type="entry name" value="Nucleic acid-binding proteins"/>
    <property type="match status" value="1"/>
</dbReference>
<evidence type="ECO:0000256" key="1">
    <source>
        <dbReference type="SAM" id="MobiDB-lite"/>
    </source>
</evidence>
<evidence type="ECO:0000313" key="3">
    <source>
        <dbReference type="EMBL" id="KAF3552449.1"/>
    </source>
</evidence>
<dbReference type="InterPro" id="IPR012340">
    <property type="entry name" value="NA-bd_OB-fold"/>
</dbReference>
<dbReference type="Pfam" id="PF08646">
    <property type="entry name" value="Rep_fac-A_C"/>
    <property type="match status" value="1"/>
</dbReference>
<gene>
    <name evidence="3" type="ORF">DY000_02010104</name>
</gene>
<name>A0ABQ7CLC1_BRACR</name>
<feature type="region of interest" description="Disordered" evidence="1">
    <location>
        <begin position="20"/>
        <end position="70"/>
    </location>
</feature>
<proteinExistence type="predicted"/>
<dbReference type="PANTHER" id="PTHR47165">
    <property type="entry name" value="OS03G0429900 PROTEIN"/>
    <property type="match status" value="1"/>
</dbReference>
<feature type="compositionally biased region" description="Polar residues" evidence="1">
    <location>
        <begin position="58"/>
        <end position="68"/>
    </location>
</feature>
<dbReference type="PANTHER" id="PTHR47165:SF4">
    <property type="entry name" value="OS03G0429900 PROTEIN"/>
    <property type="match status" value="1"/>
</dbReference>
<accession>A0ABQ7CLC1</accession>
<evidence type="ECO:0000259" key="2">
    <source>
        <dbReference type="Pfam" id="PF08646"/>
    </source>
</evidence>
<sequence>MDQSRLRGSVFGQAGVSLATAASGDSKSKKQNGKAVVSSADPAKCAGQPEDSLPTAISGDSKSMNSNDKAVVSSVDPVKRARQHGVSLAIAVFDVPNSKKLNGKAVVSASDEVLFFKDVKFGPQESELRFHLIHFWEARNTLTKVLFGLEMLLIDGHGTVIQGFISPNRIETYLPHMFAGSVYWLNNFYGSKSKSVYRVAEPDVLIAFTWNFVLSVLENSPVPFPEDRFRFYGYEEFEAACDLRGDLYGKLLLKLIIVGVKIGHDGINVRKSTRTRLPRSNQRKSWSLRSDRARTWLGRYVATELSPKLGRYVATELSPKLSRYVATEHVHGSVATAKFGSHNYVGHVKLVNEQALSDSLVLDEVEIASSRRILVHVQTRVNSLYGPVMKLYIWDKAAAVFCEKFKALGKPPNVILVTTVNPKRFGGALSLSSLSSPRVFFDMDVQATREYLAWFESNTEVANRVNSEIVTKAETATIGELLSYMKQEGAKVAWFEWTATIDDIVHDSAWYYIACGGCKTKATKGPTTLMCKKCGKIEIVGAAEYLTKLSIYDNNDHASFVLLGDAGRELTGMKASELVESYFELRDQPSPCCSSQERIDYLTSAFIASDESTKLLLDKYRNRRGFMFLKASGMLPVNSFWLNSRSPSWSNGQENQEVARRSDYWRDQKPGEVEINISSQQTWHKPRT</sequence>
<dbReference type="Gene3D" id="2.40.50.140">
    <property type="entry name" value="Nucleic acid-binding proteins"/>
    <property type="match status" value="2"/>
</dbReference>
<comment type="caution">
    <text evidence="3">The sequence shown here is derived from an EMBL/GenBank/DDBJ whole genome shotgun (WGS) entry which is preliminary data.</text>
</comment>
<dbReference type="CDD" id="cd04480">
    <property type="entry name" value="RPA1_DBD_A_like"/>
    <property type="match status" value="1"/>
</dbReference>